<dbReference type="InterPro" id="IPR025285">
    <property type="entry name" value="DUF4145"/>
</dbReference>
<sequence length="246" mass="27698">MSEDFNRSQKENDTKGKIYRLPCVRCSIETRHLCLQSVDVSWDERSLGMWGHDAYQIVQCQGCESVTFRHSGWFSEDREVVTRLYPHRSEDNVQAKDFYNVPQKIRAVYQEAVDCFNQQMVILCAAGLRAVVDGICAEKGIKKGPVLVQQKDGSFSSAQRSGLDGKIGGLAEKNFISSATAAALHEHRFLGNDAVHKLDAPGVHDLRIAIKLLENVMESLYEMPDMVEHLRTARERKAATAKRNKS</sequence>
<dbReference type="Pfam" id="PF13643">
    <property type="entry name" value="DUF4145"/>
    <property type="match status" value="1"/>
</dbReference>
<dbReference type="EMBL" id="CP036265">
    <property type="protein sequence ID" value="QDT15941.1"/>
    <property type="molecule type" value="Genomic_DNA"/>
</dbReference>
<gene>
    <name evidence="2" type="ORF">CA12_20390</name>
</gene>
<dbReference type="AlphaFoldDB" id="A0A517P999"/>
<evidence type="ECO:0000313" key="2">
    <source>
        <dbReference type="EMBL" id="QDT15941.1"/>
    </source>
</evidence>
<proteinExistence type="predicted"/>
<organism evidence="2 3">
    <name type="scientific">Alienimonas californiensis</name>
    <dbReference type="NCBI Taxonomy" id="2527989"/>
    <lineage>
        <taxon>Bacteria</taxon>
        <taxon>Pseudomonadati</taxon>
        <taxon>Planctomycetota</taxon>
        <taxon>Planctomycetia</taxon>
        <taxon>Planctomycetales</taxon>
        <taxon>Planctomycetaceae</taxon>
        <taxon>Alienimonas</taxon>
    </lineage>
</organism>
<feature type="domain" description="DUF4145" evidence="1">
    <location>
        <begin position="110"/>
        <end position="214"/>
    </location>
</feature>
<keyword evidence="3" id="KW-1185">Reference proteome</keyword>
<name>A0A517P999_9PLAN</name>
<dbReference type="Proteomes" id="UP000318741">
    <property type="component" value="Chromosome"/>
</dbReference>
<dbReference type="KEGG" id="acaf:CA12_20390"/>
<evidence type="ECO:0000313" key="3">
    <source>
        <dbReference type="Proteomes" id="UP000318741"/>
    </source>
</evidence>
<protein>
    <recommendedName>
        <fullName evidence="1">DUF4145 domain-containing protein</fullName>
    </recommendedName>
</protein>
<dbReference type="OrthoDB" id="6402073at2"/>
<accession>A0A517P999</accession>
<evidence type="ECO:0000259" key="1">
    <source>
        <dbReference type="Pfam" id="PF13643"/>
    </source>
</evidence>
<reference evidence="2 3" key="1">
    <citation type="submission" date="2019-02" db="EMBL/GenBank/DDBJ databases">
        <title>Deep-cultivation of Planctomycetes and their phenomic and genomic characterization uncovers novel biology.</title>
        <authorList>
            <person name="Wiegand S."/>
            <person name="Jogler M."/>
            <person name="Boedeker C."/>
            <person name="Pinto D."/>
            <person name="Vollmers J."/>
            <person name="Rivas-Marin E."/>
            <person name="Kohn T."/>
            <person name="Peeters S.H."/>
            <person name="Heuer A."/>
            <person name="Rast P."/>
            <person name="Oberbeckmann S."/>
            <person name="Bunk B."/>
            <person name="Jeske O."/>
            <person name="Meyerdierks A."/>
            <person name="Storesund J.E."/>
            <person name="Kallscheuer N."/>
            <person name="Luecker S."/>
            <person name="Lage O.M."/>
            <person name="Pohl T."/>
            <person name="Merkel B.J."/>
            <person name="Hornburger P."/>
            <person name="Mueller R.-W."/>
            <person name="Bruemmer F."/>
            <person name="Labrenz M."/>
            <person name="Spormann A.M."/>
            <person name="Op den Camp H."/>
            <person name="Overmann J."/>
            <person name="Amann R."/>
            <person name="Jetten M.S.M."/>
            <person name="Mascher T."/>
            <person name="Medema M.H."/>
            <person name="Devos D.P."/>
            <person name="Kaster A.-K."/>
            <person name="Ovreas L."/>
            <person name="Rohde M."/>
            <person name="Galperin M.Y."/>
            <person name="Jogler C."/>
        </authorList>
    </citation>
    <scope>NUCLEOTIDE SEQUENCE [LARGE SCALE GENOMIC DNA]</scope>
    <source>
        <strain evidence="2 3">CA12</strain>
    </source>
</reference>